<organism evidence="2 3">
    <name type="scientific">Winogradskya consettensis</name>
    <dbReference type="NCBI Taxonomy" id="113560"/>
    <lineage>
        <taxon>Bacteria</taxon>
        <taxon>Bacillati</taxon>
        <taxon>Actinomycetota</taxon>
        <taxon>Actinomycetes</taxon>
        <taxon>Micromonosporales</taxon>
        <taxon>Micromonosporaceae</taxon>
        <taxon>Winogradskya</taxon>
    </lineage>
</organism>
<dbReference type="Proteomes" id="UP000680865">
    <property type="component" value="Unassembled WGS sequence"/>
</dbReference>
<proteinExistence type="predicted"/>
<keyword evidence="3" id="KW-1185">Reference proteome</keyword>
<accession>A0A919SKD7</accession>
<dbReference type="RefSeq" id="WP_212998381.1">
    <property type="nucleotide sequence ID" value="NZ_BAAATW010000012.1"/>
</dbReference>
<name>A0A919SKD7_9ACTN</name>
<reference evidence="2" key="1">
    <citation type="submission" date="2021-03" db="EMBL/GenBank/DDBJ databases">
        <title>Whole genome shotgun sequence of Actinoplanes consettensis NBRC 14913.</title>
        <authorList>
            <person name="Komaki H."/>
            <person name="Tamura T."/>
        </authorList>
    </citation>
    <scope>NUCLEOTIDE SEQUENCE</scope>
    <source>
        <strain evidence="2">NBRC 14913</strain>
    </source>
</reference>
<evidence type="ECO:0000256" key="1">
    <source>
        <dbReference type="SAM" id="MobiDB-lite"/>
    </source>
</evidence>
<evidence type="ECO:0000313" key="3">
    <source>
        <dbReference type="Proteomes" id="UP000680865"/>
    </source>
</evidence>
<protein>
    <submittedName>
        <fullName evidence="2">Uncharacterized protein</fullName>
    </submittedName>
</protein>
<feature type="compositionally biased region" description="Pro residues" evidence="1">
    <location>
        <begin position="243"/>
        <end position="262"/>
    </location>
</feature>
<gene>
    <name evidence="2" type="ORF">Aco04nite_36180</name>
</gene>
<comment type="caution">
    <text evidence="2">The sequence shown here is derived from an EMBL/GenBank/DDBJ whole genome shotgun (WGS) entry which is preliminary data.</text>
</comment>
<feature type="region of interest" description="Disordered" evidence="1">
    <location>
        <begin position="227"/>
        <end position="262"/>
    </location>
</feature>
<sequence>MRKRRLLIAALVAGILGAGVGVTVLAAPAVAVTVCPACYGLHNLGGNVWAETDDPHYRTMIDGARARLDYFYGDRTANPRILICATDTCYRHIGGGGEKGKALGEFSLMLSPAGATETIATHELSHAELHHLLGASANSVPDWFDEGLAVLVSQDPRYLAPVGTPERCLMPYELALPVVDADWFSSTQHGNDLPYRQAACVVSRWARGHGNGTGVADLASRLAQGSKFGEVVNPQPTVSPSASPSPIPPPLPSPPPSPVPSR</sequence>
<dbReference type="EMBL" id="BOQP01000017">
    <property type="protein sequence ID" value="GIM73610.1"/>
    <property type="molecule type" value="Genomic_DNA"/>
</dbReference>
<evidence type="ECO:0000313" key="2">
    <source>
        <dbReference type="EMBL" id="GIM73610.1"/>
    </source>
</evidence>
<dbReference type="AlphaFoldDB" id="A0A919SKD7"/>